<evidence type="ECO:0000256" key="1">
    <source>
        <dbReference type="ARBA" id="ARBA00004191"/>
    </source>
</evidence>
<reference evidence="8 9" key="1">
    <citation type="submission" date="2024-02" db="EMBL/GenBank/DDBJ databases">
        <title>A draft genome for the cacao thread blight pathogen Marasmius crinis-equi.</title>
        <authorList>
            <person name="Cohen S.P."/>
            <person name="Baruah I.K."/>
            <person name="Amoako-Attah I."/>
            <person name="Bukari Y."/>
            <person name="Meinhardt L.W."/>
            <person name="Bailey B.A."/>
        </authorList>
    </citation>
    <scope>NUCLEOTIDE SEQUENCE [LARGE SCALE GENOMIC DNA]</scope>
    <source>
        <strain evidence="8 9">GH-76</strain>
    </source>
</reference>
<dbReference type="InterPro" id="IPR001338">
    <property type="entry name" value="Class_I_Hydrophobin"/>
</dbReference>
<comment type="subunit">
    <text evidence="6">Self-assembles to form functional amyloid fibrils called rodlets. Self-assembly into fibrillar rodlets occurs spontaneously at hydrophobic:hydrophilic interfaces and the rodlets further associate laterally to form amphipathic monolayers.</text>
</comment>
<dbReference type="Proteomes" id="UP001465976">
    <property type="component" value="Unassembled WGS sequence"/>
</dbReference>
<dbReference type="EMBL" id="JBAHYK010000563">
    <property type="protein sequence ID" value="KAL0572949.1"/>
    <property type="molecule type" value="Genomic_DNA"/>
</dbReference>
<evidence type="ECO:0000256" key="4">
    <source>
        <dbReference type="ARBA" id="ARBA00022525"/>
    </source>
</evidence>
<evidence type="ECO:0000256" key="7">
    <source>
        <dbReference type="RuleBase" id="RU365009"/>
    </source>
</evidence>
<evidence type="ECO:0000313" key="8">
    <source>
        <dbReference type="EMBL" id="KAL0572949.1"/>
    </source>
</evidence>
<evidence type="ECO:0000313" key="9">
    <source>
        <dbReference type="Proteomes" id="UP001465976"/>
    </source>
</evidence>
<proteinExistence type="inferred from homology"/>
<evidence type="ECO:0000256" key="2">
    <source>
        <dbReference type="ARBA" id="ARBA00010446"/>
    </source>
</evidence>
<keyword evidence="9" id="KW-1185">Reference proteome</keyword>
<dbReference type="CDD" id="cd23507">
    <property type="entry name" value="hydrophobin_I"/>
    <property type="match status" value="1"/>
</dbReference>
<keyword evidence="3 7" id="KW-0134">Cell wall</keyword>
<evidence type="ECO:0000256" key="6">
    <source>
        <dbReference type="ARBA" id="ARBA00093546"/>
    </source>
</evidence>
<evidence type="ECO:0000256" key="3">
    <source>
        <dbReference type="ARBA" id="ARBA00022512"/>
    </source>
</evidence>
<sequence length="101" mass="9815">MTTLAAATAVVKRTGGGGGEGTCTSGVRCCDSTAKASDPAAAGALAAMGVVLQDLNVLVGLNCSPVTVVGSGNGACSKTTVYCEDNSHDNLISIGCIPIIL</sequence>
<keyword evidence="7" id="KW-0732">Signal</keyword>
<comment type="subcellular location">
    <subcellularLocation>
        <location evidence="1 7">Secreted</location>
        <location evidence="1 7">Cell wall</location>
    </subcellularLocation>
</comment>
<gene>
    <name evidence="8" type="ORF">V5O48_009021</name>
</gene>
<dbReference type="Pfam" id="PF01185">
    <property type="entry name" value="Hydrophobin"/>
    <property type="match status" value="1"/>
</dbReference>
<name>A0ABR3FCA3_9AGAR</name>
<dbReference type="SMART" id="SM00075">
    <property type="entry name" value="HYDRO"/>
    <property type="match status" value="1"/>
</dbReference>
<organism evidence="8 9">
    <name type="scientific">Marasmius crinis-equi</name>
    <dbReference type="NCBI Taxonomy" id="585013"/>
    <lineage>
        <taxon>Eukaryota</taxon>
        <taxon>Fungi</taxon>
        <taxon>Dikarya</taxon>
        <taxon>Basidiomycota</taxon>
        <taxon>Agaricomycotina</taxon>
        <taxon>Agaricomycetes</taxon>
        <taxon>Agaricomycetidae</taxon>
        <taxon>Agaricales</taxon>
        <taxon>Marasmiineae</taxon>
        <taxon>Marasmiaceae</taxon>
        <taxon>Marasmius</taxon>
    </lineage>
</organism>
<protein>
    <recommendedName>
        <fullName evidence="7">Hydrophobin</fullName>
    </recommendedName>
</protein>
<keyword evidence="4 7" id="KW-0964">Secreted</keyword>
<accession>A0ABR3FCA3</accession>
<comment type="similarity">
    <text evidence="2 7">Belongs to the fungal hydrophobin family.</text>
</comment>
<evidence type="ECO:0000256" key="5">
    <source>
        <dbReference type="ARBA" id="ARBA00023157"/>
    </source>
</evidence>
<keyword evidence="5 7" id="KW-1015">Disulfide bond</keyword>
<comment type="caution">
    <text evidence="8">The sequence shown here is derived from an EMBL/GenBank/DDBJ whole genome shotgun (WGS) entry which is preliminary data.</text>
</comment>